<reference evidence="2" key="1">
    <citation type="journal article" date="2020" name="Stud. Mycol.">
        <title>101 Dothideomycetes genomes: a test case for predicting lifestyles and emergence of pathogens.</title>
        <authorList>
            <person name="Haridas S."/>
            <person name="Albert R."/>
            <person name="Binder M."/>
            <person name="Bloem J."/>
            <person name="Labutti K."/>
            <person name="Salamov A."/>
            <person name="Andreopoulos B."/>
            <person name="Baker S."/>
            <person name="Barry K."/>
            <person name="Bills G."/>
            <person name="Bluhm B."/>
            <person name="Cannon C."/>
            <person name="Castanera R."/>
            <person name="Culley D."/>
            <person name="Daum C."/>
            <person name="Ezra D."/>
            <person name="Gonzalez J."/>
            <person name="Henrissat B."/>
            <person name="Kuo A."/>
            <person name="Liang C."/>
            <person name="Lipzen A."/>
            <person name="Lutzoni F."/>
            <person name="Magnuson J."/>
            <person name="Mondo S."/>
            <person name="Nolan M."/>
            <person name="Ohm R."/>
            <person name="Pangilinan J."/>
            <person name="Park H.-J."/>
            <person name="Ramirez L."/>
            <person name="Alfaro M."/>
            <person name="Sun H."/>
            <person name="Tritt A."/>
            <person name="Yoshinaga Y."/>
            <person name="Zwiers L.-H."/>
            <person name="Turgeon B."/>
            <person name="Goodwin S."/>
            <person name="Spatafora J."/>
            <person name="Crous P."/>
            <person name="Grigoriev I."/>
        </authorList>
    </citation>
    <scope>NUCLEOTIDE SEQUENCE</scope>
    <source>
        <strain evidence="2">CBS 122367</strain>
    </source>
</reference>
<evidence type="ECO:0000313" key="3">
    <source>
        <dbReference type="Proteomes" id="UP000799291"/>
    </source>
</evidence>
<feature type="chain" id="PRO_5026278825" evidence="1">
    <location>
        <begin position="21"/>
        <end position="430"/>
    </location>
</feature>
<dbReference type="EMBL" id="MU005635">
    <property type="protein sequence ID" value="KAF2676378.1"/>
    <property type="molecule type" value="Genomic_DNA"/>
</dbReference>
<accession>A0A6G1IE51</accession>
<feature type="signal peptide" evidence="1">
    <location>
        <begin position="1"/>
        <end position="20"/>
    </location>
</feature>
<organism evidence="2 3">
    <name type="scientific">Lentithecium fluviatile CBS 122367</name>
    <dbReference type="NCBI Taxonomy" id="1168545"/>
    <lineage>
        <taxon>Eukaryota</taxon>
        <taxon>Fungi</taxon>
        <taxon>Dikarya</taxon>
        <taxon>Ascomycota</taxon>
        <taxon>Pezizomycotina</taxon>
        <taxon>Dothideomycetes</taxon>
        <taxon>Pleosporomycetidae</taxon>
        <taxon>Pleosporales</taxon>
        <taxon>Massarineae</taxon>
        <taxon>Lentitheciaceae</taxon>
        <taxon>Lentithecium</taxon>
    </lineage>
</organism>
<keyword evidence="3" id="KW-1185">Reference proteome</keyword>
<dbReference type="Proteomes" id="UP000799291">
    <property type="component" value="Unassembled WGS sequence"/>
</dbReference>
<keyword evidence="1" id="KW-0732">Signal</keyword>
<dbReference type="OrthoDB" id="2119228at2759"/>
<protein>
    <submittedName>
        <fullName evidence="2">Uncharacterized protein</fullName>
    </submittedName>
</protein>
<evidence type="ECO:0000256" key="1">
    <source>
        <dbReference type="SAM" id="SignalP"/>
    </source>
</evidence>
<dbReference type="AlphaFoldDB" id="A0A6G1IE51"/>
<evidence type="ECO:0000313" key="2">
    <source>
        <dbReference type="EMBL" id="KAF2676378.1"/>
    </source>
</evidence>
<gene>
    <name evidence="2" type="ORF">K458DRAFT_468528</name>
</gene>
<proteinExistence type="predicted"/>
<sequence>MRSTVATFASLSLFFADAYALGIPSAAALAVLPREDVVNYTTVTCSAPYINDADSKPYERWKAAGADHAWAELYLTGIINNGKDTSLKYSEYVSNFFHSKDSMICENMDDGPCSDVVTCDQAKIFSDTNFGFAKDSFNAAVSGSFTLGRDHAPKAEELQNELTGALGDFMEGWMKAELAFLNNLFSGSGAGYDMLTALTKNGLALPITKDLDLGKFVDEVQKIVYGKLVTIAWANLPTTPELIGNSMSDKDCVTTGDNLPSIISEDDAGKIAVCYEKKTFYVGYPEWKGAPRGGKLMDLKFTPLPGGTKDELSGGDKWKGLSLEDIVVSSLNGWYANGGQNGYKTPDFNTQAEANSQKLIGEDGVRTPGFLQLPMCTMGRLQVTTSKWQDDMMAGQLGAGKTPSLPCGTGAVMDSEKEAWGMQDGPTILE</sequence>
<name>A0A6G1IE51_9PLEO</name>